<comment type="caution">
    <text evidence="1">The sequence shown here is derived from an EMBL/GenBank/DDBJ whole genome shotgun (WGS) entry which is preliminary data.</text>
</comment>
<gene>
    <name evidence="1" type="ORF">ACCO45_005444</name>
</gene>
<protein>
    <submittedName>
        <fullName evidence="1">Uncharacterized protein</fullName>
    </submittedName>
</protein>
<accession>A0ACC4DW67</accession>
<dbReference type="Proteomes" id="UP001638806">
    <property type="component" value="Unassembled WGS sequence"/>
</dbReference>
<keyword evidence="2" id="KW-1185">Reference proteome</keyword>
<dbReference type="EMBL" id="JBGNUJ010000004">
    <property type="protein sequence ID" value="KAL3960327.1"/>
    <property type="molecule type" value="Genomic_DNA"/>
</dbReference>
<proteinExistence type="predicted"/>
<sequence>MPPCHASRRITHGAPSTSTTAVLTVTSFRNVTFVRDTRHRRPRARMRSVAHRPAVCCPAAHLHMLVPSRPHAAAANSRKGVRNYPLPSTTAITQTDACKAPAQRFLPASSCQSSHSSNGLRGYQLELPARVGAAGKQWWVTAGPPAQTLSTGGGY</sequence>
<reference evidence="1" key="1">
    <citation type="submission" date="2024-12" db="EMBL/GenBank/DDBJ databases">
        <title>Comparative genomics and development of molecular markers within Purpureocillium lilacinum and among Purpureocillium species.</title>
        <authorList>
            <person name="Yeh Z.-Y."/>
            <person name="Ni N.-T."/>
            <person name="Lo P.-H."/>
            <person name="Mushyakhwo K."/>
            <person name="Lin C.-F."/>
            <person name="Nai Y.-S."/>
        </authorList>
    </citation>
    <scope>NUCLEOTIDE SEQUENCE</scope>
    <source>
        <strain evidence="1">NCHU-NPUST-175</strain>
    </source>
</reference>
<evidence type="ECO:0000313" key="1">
    <source>
        <dbReference type="EMBL" id="KAL3960327.1"/>
    </source>
</evidence>
<name>A0ACC4DW67_PURLI</name>
<organism evidence="1 2">
    <name type="scientific">Purpureocillium lilacinum</name>
    <name type="common">Paecilomyces lilacinus</name>
    <dbReference type="NCBI Taxonomy" id="33203"/>
    <lineage>
        <taxon>Eukaryota</taxon>
        <taxon>Fungi</taxon>
        <taxon>Dikarya</taxon>
        <taxon>Ascomycota</taxon>
        <taxon>Pezizomycotina</taxon>
        <taxon>Sordariomycetes</taxon>
        <taxon>Hypocreomycetidae</taxon>
        <taxon>Hypocreales</taxon>
        <taxon>Ophiocordycipitaceae</taxon>
        <taxon>Purpureocillium</taxon>
    </lineage>
</organism>
<evidence type="ECO:0000313" key="2">
    <source>
        <dbReference type="Proteomes" id="UP001638806"/>
    </source>
</evidence>